<feature type="transmembrane region" description="Helical" evidence="1">
    <location>
        <begin position="12"/>
        <end position="37"/>
    </location>
</feature>
<feature type="transmembrane region" description="Helical" evidence="1">
    <location>
        <begin position="163"/>
        <end position="184"/>
    </location>
</feature>
<dbReference type="Proteomes" id="UP000651977">
    <property type="component" value="Unassembled WGS sequence"/>
</dbReference>
<evidence type="ECO:0000313" key="2">
    <source>
        <dbReference type="EMBL" id="GGB18810.1"/>
    </source>
</evidence>
<reference evidence="3" key="1">
    <citation type="journal article" date="2019" name="Int. J. Syst. Evol. Microbiol.">
        <title>The Global Catalogue of Microorganisms (GCM) 10K type strain sequencing project: providing services to taxonomists for standard genome sequencing and annotation.</title>
        <authorList>
            <consortium name="The Broad Institute Genomics Platform"/>
            <consortium name="The Broad Institute Genome Sequencing Center for Infectious Disease"/>
            <person name="Wu L."/>
            <person name="Ma J."/>
        </authorList>
    </citation>
    <scope>NUCLEOTIDE SEQUENCE [LARGE SCALE GENOMIC DNA]</scope>
    <source>
        <strain evidence="3">CGMCC 1.10131</strain>
    </source>
</reference>
<comment type="caution">
    <text evidence="2">The sequence shown here is derived from an EMBL/GenBank/DDBJ whole genome shotgun (WGS) entry which is preliminary data.</text>
</comment>
<keyword evidence="1" id="KW-0812">Transmembrane</keyword>
<feature type="transmembrane region" description="Helical" evidence="1">
    <location>
        <begin position="57"/>
        <end position="80"/>
    </location>
</feature>
<organism evidence="2 3">
    <name type="scientific">Agarivorans gilvus</name>
    <dbReference type="NCBI Taxonomy" id="680279"/>
    <lineage>
        <taxon>Bacteria</taxon>
        <taxon>Pseudomonadati</taxon>
        <taxon>Pseudomonadota</taxon>
        <taxon>Gammaproteobacteria</taxon>
        <taxon>Alteromonadales</taxon>
        <taxon>Alteromonadaceae</taxon>
        <taxon>Agarivorans</taxon>
    </lineage>
</organism>
<evidence type="ECO:0000313" key="3">
    <source>
        <dbReference type="Proteomes" id="UP000651977"/>
    </source>
</evidence>
<dbReference type="EMBL" id="BMDY01000028">
    <property type="protein sequence ID" value="GGB18810.1"/>
    <property type="molecule type" value="Genomic_DNA"/>
</dbReference>
<sequence>MERLLDELIMTLKLSLIIGLAITCIGLQALINHIYQIRIFKLLVSWLSHTFELDRGLVFGINLCLILTAICLVFGLSRFVQDGYNKITQKPMELIYLGHHSEIAQTFVNPKTGEYFKSLSNYEPPNLSFTSLGKIKLHVKTFSQDYSDSLQTLSLPNLFFRGLFYVWLLTVFLAFFHSAAVNAITLDFPAHPLANKKYLDALDYVLAPFSLNRYHALIVVFGTLFVLLPAEELYNKWQSKQEARYAFQLPTKIKPNQLVNGELVYASAIYRRNHNDDQKVLHIDTGVRIVIVKFNKLYPYPVYVSLKYHEYAHPQVTLSELKRKAAANENIQLKIQPDYSLALVDEDFS</sequence>
<accession>A0ABQ1I6R8</accession>
<evidence type="ECO:0000256" key="1">
    <source>
        <dbReference type="SAM" id="Phobius"/>
    </source>
</evidence>
<protein>
    <recommendedName>
        <fullName evidence="4">DUF3592 domain-containing protein</fullName>
    </recommendedName>
</protein>
<gene>
    <name evidence="2" type="ORF">GCM10007414_35260</name>
</gene>
<keyword evidence="1" id="KW-0472">Membrane</keyword>
<name>A0ABQ1I6R8_9ALTE</name>
<evidence type="ECO:0008006" key="4">
    <source>
        <dbReference type="Google" id="ProtNLM"/>
    </source>
</evidence>
<keyword evidence="1" id="KW-1133">Transmembrane helix</keyword>
<keyword evidence="3" id="KW-1185">Reference proteome</keyword>
<proteinExistence type="predicted"/>
<feature type="transmembrane region" description="Helical" evidence="1">
    <location>
        <begin position="214"/>
        <end position="234"/>
    </location>
</feature>